<protein>
    <submittedName>
        <fullName evidence="1">Uncharacterized protein</fullName>
    </submittedName>
</protein>
<reference evidence="1 2" key="1">
    <citation type="submission" date="2015-12" db="EMBL/GenBank/DDBJ databases">
        <title>Draft genome sequence of Moniliophthora roreri, the causal agent of frosty pod rot of cacao.</title>
        <authorList>
            <person name="Aime M.C."/>
            <person name="Diaz-Valderrama J.R."/>
            <person name="Kijpornyongpan T."/>
            <person name="Phillips-Mora W."/>
        </authorList>
    </citation>
    <scope>NUCLEOTIDE SEQUENCE [LARGE SCALE GENOMIC DNA]</scope>
    <source>
        <strain evidence="1 2">MCA 2952</strain>
    </source>
</reference>
<organism evidence="1 2">
    <name type="scientific">Moniliophthora roreri</name>
    <name type="common">Frosty pod rot fungus</name>
    <name type="synonym">Monilia roreri</name>
    <dbReference type="NCBI Taxonomy" id="221103"/>
    <lineage>
        <taxon>Eukaryota</taxon>
        <taxon>Fungi</taxon>
        <taxon>Dikarya</taxon>
        <taxon>Basidiomycota</taxon>
        <taxon>Agaricomycotina</taxon>
        <taxon>Agaricomycetes</taxon>
        <taxon>Agaricomycetidae</taxon>
        <taxon>Agaricales</taxon>
        <taxon>Marasmiineae</taxon>
        <taxon>Marasmiaceae</taxon>
        <taxon>Moniliophthora</taxon>
    </lineage>
</organism>
<accession>A0A0W0FTY0</accession>
<sequence>MFDPLPSPP</sequence>
<evidence type="ECO:0000313" key="2">
    <source>
        <dbReference type="Proteomes" id="UP000054988"/>
    </source>
</evidence>
<name>A0A0W0FTY0_MONRR</name>
<proteinExistence type="predicted"/>
<dbReference type="EMBL" id="LATX01001634">
    <property type="protein sequence ID" value="KTB39776.1"/>
    <property type="molecule type" value="Genomic_DNA"/>
</dbReference>
<dbReference type="Proteomes" id="UP000054988">
    <property type="component" value="Unassembled WGS sequence"/>
</dbReference>
<gene>
    <name evidence="1" type="ORF">WG66_7646</name>
</gene>
<comment type="caution">
    <text evidence="1">The sequence shown here is derived from an EMBL/GenBank/DDBJ whole genome shotgun (WGS) entry which is preliminary data.</text>
</comment>
<evidence type="ECO:0000313" key="1">
    <source>
        <dbReference type="EMBL" id="KTB39776.1"/>
    </source>
</evidence>